<dbReference type="EMBL" id="FXTY01000002">
    <property type="protein sequence ID" value="SMP09849.1"/>
    <property type="molecule type" value="Genomic_DNA"/>
</dbReference>
<name>A0ABY1NHW9_9RHOB</name>
<dbReference type="RefSeq" id="WP_283424785.1">
    <property type="nucleotide sequence ID" value="NZ_FXTY01000002.1"/>
</dbReference>
<accession>A0ABY1NHW9</accession>
<comment type="caution">
    <text evidence="1">The sequence shown here is derived from an EMBL/GenBank/DDBJ whole genome shotgun (WGS) entry which is preliminary data.</text>
</comment>
<evidence type="ECO:0000313" key="2">
    <source>
        <dbReference type="Proteomes" id="UP001157961"/>
    </source>
</evidence>
<protein>
    <submittedName>
        <fullName evidence="1">Uncharacterized protein</fullName>
    </submittedName>
</protein>
<proteinExistence type="predicted"/>
<dbReference type="Proteomes" id="UP001157961">
    <property type="component" value="Unassembled WGS sequence"/>
</dbReference>
<gene>
    <name evidence="1" type="ORF">SAMN06265373_10214</name>
</gene>
<organism evidence="1 2">
    <name type="scientific">Shimia sagamensis</name>
    <dbReference type="NCBI Taxonomy" id="1566352"/>
    <lineage>
        <taxon>Bacteria</taxon>
        <taxon>Pseudomonadati</taxon>
        <taxon>Pseudomonadota</taxon>
        <taxon>Alphaproteobacteria</taxon>
        <taxon>Rhodobacterales</taxon>
        <taxon>Roseobacteraceae</taxon>
    </lineage>
</organism>
<keyword evidence="2" id="KW-1185">Reference proteome</keyword>
<evidence type="ECO:0000313" key="1">
    <source>
        <dbReference type="EMBL" id="SMP09849.1"/>
    </source>
</evidence>
<reference evidence="1 2" key="1">
    <citation type="submission" date="2017-05" db="EMBL/GenBank/DDBJ databases">
        <authorList>
            <person name="Varghese N."/>
            <person name="Submissions S."/>
        </authorList>
    </citation>
    <scope>NUCLEOTIDE SEQUENCE [LARGE SCALE GENOMIC DNA]</scope>
    <source>
        <strain evidence="1 2">DSM 29734</strain>
    </source>
</reference>
<sequence>MGSELPQFLGFRRVLWASVCLLFVATPAVPCAFHGYQPKPTMVERLLEADSIVLVRPSAADPFHFEVTQHLKGNQNVVGPPFLVDSTTRRLMQLAPRNQVLFARNAETGDWHRLVTVDSEFDPILRDILESLSEWRDSPSSRAEFFANFLGHTTPGVRELALRELDLASYATLQALNLQVNSPRLRAKLDVLTQMDLRAIRILLLGFSAQDPELSKFLRHRLSQSVKNDGDMLGAYALSLVELDGQAGVKWLAEVHLRNQAYAYNTRSALVQAFAMHFQTGDVATRELISQTLSALVLFDVDLAYIVTLQFGALAPVGANDEIDEAGEDDTLAALRLLAVGAQTD</sequence>